<evidence type="ECO:0000259" key="4">
    <source>
        <dbReference type="Pfam" id="PF07804"/>
    </source>
</evidence>
<organism evidence="5 6">
    <name type="scientific">Candidatus Saganbacteria bacterium</name>
    <dbReference type="NCBI Taxonomy" id="2575572"/>
    <lineage>
        <taxon>Bacteria</taxon>
        <taxon>Bacillati</taxon>
        <taxon>Saganbacteria</taxon>
    </lineage>
</organism>
<keyword evidence="2" id="KW-0808">Transferase</keyword>
<feature type="domain" description="HipA-like C-terminal" evidence="4">
    <location>
        <begin position="52"/>
        <end position="276"/>
    </location>
</feature>
<dbReference type="InterPro" id="IPR012893">
    <property type="entry name" value="HipA-like_C"/>
</dbReference>
<dbReference type="Pfam" id="PF07804">
    <property type="entry name" value="HipA_C"/>
    <property type="match status" value="1"/>
</dbReference>
<dbReference type="PANTHER" id="PTHR37419:SF1">
    <property type="entry name" value="SERINE_THREONINE-PROTEIN KINASE TOXIN HIPA"/>
    <property type="match status" value="1"/>
</dbReference>
<comment type="caution">
    <text evidence="5">The sequence shown here is derived from an EMBL/GenBank/DDBJ whole genome shotgun (WGS) entry which is preliminary data.</text>
</comment>
<evidence type="ECO:0000313" key="6">
    <source>
        <dbReference type="Proteomes" id="UP000488506"/>
    </source>
</evidence>
<protein>
    <recommendedName>
        <fullName evidence="4">HipA-like C-terminal domain-containing protein</fullName>
    </recommendedName>
</protein>
<comment type="similarity">
    <text evidence="1">Belongs to the HipA Ser/Thr kinase family.</text>
</comment>
<dbReference type="GO" id="GO:0005829">
    <property type="term" value="C:cytosol"/>
    <property type="evidence" value="ECO:0007669"/>
    <property type="project" value="TreeGrafter"/>
</dbReference>
<gene>
    <name evidence="5" type="ORF">FD145_668</name>
</gene>
<reference evidence="5 6" key="1">
    <citation type="submission" date="2019-12" db="EMBL/GenBank/DDBJ databases">
        <authorList>
            <person name="Wolfe R."/>
            <person name="Danczak R."/>
            <person name="Wilkins M."/>
        </authorList>
    </citation>
    <scope>NUCLEOTIDE SEQUENCE [LARGE SCALE GENOMIC DNA]</scope>
    <source>
        <strain evidence="5">X2_MaxBin.013</strain>
    </source>
</reference>
<evidence type="ECO:0000256" key="1">
    <source>
        <dbReference type="ARBA" id="ARBA00010164"/>
    </source>
</evidence>
<keyword evidence="3" id="KW-0418">Kinase</keyword>
<evidence type="ECO:0000313" key="5">
    <source>
        <dbReference type="EMBL" id="KAF0134443.1"/>
    </source>
</evidence>
<dbReference type="Proteomes" id="UP000488506">
    <property type="component" value="Unassembled WGS sequence"/>
</dbReference>
<dbReference type="InterPro" id="IPR052028">
    <property type="entry name" value="HipA_Ser/Thr_kinase"/>
</dbReference>
<dbReference type="Gene3D" id="1.10.1070.20">
    <property type="match status" value="1"/>
</dbReference>
<evidence type="ECO:0000256" key="2">
    <source>
        <dbReference type="ARBA" id="ARBA00022679"/>
    </source>
</evidence>
<dbReference type="AlphaFoldDB" id="A0A833NX71"/>
<proteinExistence type="inferred from homology"/>
<accession>A0A833NX71</accession>
<evidence type="ECO:0000256" key="3">
    <source>
        <dbReference type="ARBA" id="ARBA00022777"/>
    </source>
</evidence>
<sequence>MNRCPITYEECGKKKYSKKGLKLLSPSLLELKDFPYSAKEQIDEAIARAEKMSIQGIQPKLSVRLNVREQTFEMVDAGGNYIIKPQHERYINLPQNEDLTMKLAKTAGIEVPLHGMVYSKDRSLSYFVKRFDRLSKNRKVAQEDFAQLAGMSRQTKYNYSMEKLAGIIESRCTFPAIEKIKLFKLVLFNYLVGNEDMHLKNYSLISVEGKIQLSPAYDLINTTIAIKGASEEIALTLAGKKKNIGKKDLFEYFARQRLELNDISINGVVNDLRAGMEKWREIIKSSFLSSGQKEQYLSLCRKRSLFLLNFST</sequence>
<dbReference type="EMBL" id="WPAF01000008">
    <property type="protein sequence ID" value="KAF0134443.1"/>
    <property type="molecule type" value="Genomic_DNA"/>
</dbReference>
<name>A0A833NX71_UNCSA</name>
<dbReference type="GO" id="GO:0004674">
    <property type="term" value="F:protein serine/threonine kinase activity"/>
    <property type="evidence" value="ECO:0007669"/>
    <property type="project" value="TreeGrafter"/>
</dbReference>
<dbReference type="PANTHER" id="PTHR37419">
    <property type="entry name" value="SERINE/THREONINE-PROTEIN KINASE TOXIN HIPA"/>
    <property type="match status" value="1"/>
</dbReference>